<gene>
    <name evidence="2" type="ORF">LENED_012089</name>
</gene>
<feature type="region of interest" description="Disordered" evidence="1">
    <location>
        <begin position="17"/>
        <end position="66"/>
    </location>
</feature>
<evidence type="ECO:0000256" key="1">
    <source>
        <dbReference type="SAM" id="MobiDB-lite"/>
    </source>
</evidence>
<keyword evidence="3" id="KW-1185">Reference proteome</keyword>
<reference evidence="2 3" key="1">
    <citation type="submission" date="2016-08" db="EMBL/GenBank/DDBJ databases">
        <authorList>
            <consortium name="Lentinula edodes genome sequencing consortium"/>
            <person name="Sakamoto Y."/>
            <person name="Nakade K."/>
            <person name="Sato S."/>
            <person name="Yoshida Y."/>
            <person name="Miyazaki K."/>
            <person name="Natsume S."/>
            <person name="Konno N."/>
        </authorList>
    </citation>
    <scope>NUCLEOTIDE SEQUENCE [LARGE SCALE GENOMIC DNA]</scope>
    <source>
        <strain evidence="2 3">NBRC 111202</strain>
    </source>
</reference>
<feature type="compositionally biased region" description="Low complexity" evidence="1">
    <location>
        <begin position="37"/>
        <end position="50"/>
    </location>
</feature>
<comment type="caution">
    <text evidence="2">The sequence shown here is derived from an EMBL/GenBank/DDBJ whole genome shotgun (WGS) entry which is preliminary data.</text>
</comment>
<dbReference type="AlphaFoldDB" id="A0A1Q3ERP3"/>
<name>A0A1Q3ERP3_LENED</name>
<proteinExistence type="predicted"/>
<evidence type="ECO:0000313" key="2">
    <source>
        <dbReference type="EMBL" id="GAW09878.1"/>
    </source>
</evidence>
<evidence type="ECO:0000313" key="3">
    <source>
        <dbReference type="Proteomes" id="UP000188533"/>
    </source>
</evidence>
<accession>A0A1Q3ERP3</accession>
<dbReference type="EMBL" id="BDGU01001384">
    <property type="protein sequence ID" value="GAW09878.1"/>
    <property type="molecule type" value="Genomic_DNA"/>
</dbReference>
<dbReference type="STRING" id="5353.A0A1Q3ERP3"/>
<organism evidence="2 3">
    <name type="scientific">Lentinula edodes</name>
    <name type="common">Shiitake mushroom</name>
    <name type="synonym">Lentinus edodes</name>
    <dbReference type="NCBI Taxonomy" id="5353"/>
    <lineage>
        <taxon>Eukaryota</taxon>
        <taxon>Fungi</taxon>
        <taxon>Dikarya</taxon>
        <taxon>Basidiomycota</taxon>
        <taxon>Agaricomycotina</taxon>
        <taxon>Agaricomycetes</taxon>
        <taxon>Agaricomycetidae</taxon>
        <taxon>Agaricales</taxon>
        <taxon>Marasmiineae</taxon>
        <taxon>Omphalotaceae</taxon>
        <taxon>Lentinula</taxon>
    </lineage>
</organism>
<reference evidence="2 3" key="2">
    <citation type="submission" date="2017-02" db="EMBL/GenBank/DDBJ databases">
        <title>A genome survey and senescence transcriptome analysis in Lentinula edodes.</title>
        <authorList>
            <person name="Sakamoto Y."/>
            <person name="Nakade K."/>
            <person name="Sato S."/>
            <person name="Yoshida Y."/>
            <person name="Miyazaki K."/>
            <person name="Natsume S."/>
            <person name="Konno N."/>
        </authorList>
    </citation>
    <scope>NUCLEOTIDE SEQUENCE [LARGE SCALE GENOMIC DNA]</scope>
    <source>
        <strain evidence="2 3">NBRC 111202</strain>
    </source>
</reference>
<feature type="compositionally biased region" description="Basic residues" evidence="1">
    <location>
        <begin position="19"/>
        <end position="28"/>
    </location>
</feature>
<dbReference type="Proteomes" id="UP000188533">
    <property type="component" value="Unassembled WGS sequence"/>
</dbReference>
<sequence length="156" mass="17047">MLAELKMHVRDEQLAAQTAKHHLKHHFGQARDEGNEVVQTSATQQPSQPQNPVAGASSHSDDPDLEVEDEFQELTSSLTAMANDDEISDNLEFPSELSIPLGSLFDFTSKSWVDIHNISAVRSLDEELEFYELVDADGNGGAGIDVAVDEALNCLL</sequence>
<protein>
    <submittedName>
        <fullName evidence="2">Uncharacterized protein</fullName>
    </submittedName>
</protein>